<dbReference type="InterPro" id="IPR008969">
    <property type="entry name" value="CarboxyPept-like_regulatory"/>
</dbReference>
<organism evidence="14 15">
    <name type="scientific">Flavobacterium beibuense F44-8</name>
    <dbReference type="NCBI Taxonomy" id="1406840"/>
    <lineage>
        <taxon>Bacteria</taxon>
        <taxon>Pseudomonadati</taxon>
        <taxon>Bacteroidota</taxon>
        <taxon>Flavobacteriia</taxon>
        <taxon>Flavobacteriales</taxon>
        <taxon>Flavobacteriaceae</taxon>
        <taxon>Flavobacterium</taxon>
    </lineage>
</organism>
<dbReference type="Pfam" id="PF13715">
    <property type="entry name" value="CarbopepD_reg_2"/>
    <property type="match status" value="1"/>
</dbReference>
<dbReference type="PANTHER" id="PTHR30069:SF29">
    <property type="entry name" value="HEMOGLOBIN AND HEMOGLOBIN-HAPTOGLOBIN-BINDING PROTEIN 1-RELATED"/>
    <property type="match status" value="1"/>
</dbReference>
<evidence type="ECO:0000313" key="15">
    <source>
        <dbReference type="Proteomes" id="UP000030129"/>
    </source>
</evidence>
<dbReference type="RefSeq" id="WP_035136169.1">
    <property type="nucleotide sequence ID" value="NZ_JRLV01000030.1"/>
</dbReference>
<dbReference type="Gene3D" id="2.60.40.1120">
    <property type="entry name" value="Carboxypeptidase-like, regulatory domain"/>
    <property type="match status" value="1"/>
</dbReference>
<dbReference type="InterPro" id="IPR036942">
    <property type="entry name" value="Beta-barrel_TonB_sf"/>
</dbReference>
<evidence type="ECO:0000256" key="1">
    <source>
        <dbReference type="ARBA" id="ARBA00004571"/>
    </source>
</evidence>
<keyword evidence="7 10" id="KW-0472">Membrane</keyword>
<evidence type="ECO:0000313" key="14">
    <source>
        <dbReference type="EMBL" id="KGO78744.1"/>
    </source>
</evidence>
<feature type="domain" description="TonB-dependent receptor-like beta-barrel" evidence="12">
    <location>
        <begin position="368"/>
        <end position="831"/>
    </location>
</feature>
<keyword evidence="9 10" id="KW-0998">Cell outer membrane</keyword>
<dbReference type="Proteomes" id="UP000030129">
    <property type="component" value="Unassembled WGS sequence"/>
</dbReference>
<evidence type="ECO:0000259" key="12">
    <source>
        <dbReference type="Pfam" id="PF00593"/>
    </source>
</evidence>
<dbReference type="eggNOG" id="COG4771">
    <property type="taxonomic scope" value="Bacteria"/>
</dbReference>
<dbReference type="GO" id="GO:0044718">
    <property type="term" value="P:siderophore transmembrane transport"/>
    <property type="evidence" value="ECO:0007669"/>
    <property type="project" value="TreeGrafter"/>
</dbReference>
<name>A0A0A2LFV3_9FLAO</name>
<dbReference type="Pfam" id="PF00593">
    <property type="entry name" value="TonB_dep_Rec_b-barrel"/>
    <property type="match status" value="1"/>
</dbReference>
<keyword evidence="15" id="KW-1185">Reference proteome</keyword>
<gene>
    <name evidence="14" type="ORF">Q763_17005</name>
</gene>
<comment type="similarity">
    <text evidence="10 11">Belongs to the TonB-dependent receptor family.</text>
</comment>
<dbReference type="InterPro" id="IPR039426">
    <property type="entry name" value="TonB-dep_rcpt-like"/>
</dbReference>
<keyword evidence="5" id="KW-0732">Signal</keyword>
<evidence type="ECO:0000256" key="5">
    <source>
        <dbReference type="ARBA" id="ARBA00022729"/>
    </source>
</evidence>
<keyword evidence="8" id="KW-0675">Receptor</keyword>
<dbReference type="SUPFAM" id="SSF56935">
    <property type="entry name" value="Porins"/>
    <property type="match status" value="1"/>
</dbReference>
<dbReference type="GO" id="GO:0015344">
    <property type="term" value="F:siderophore uptake transmembrane transporter activity"/>
    <property type="evidence" value="ECO:0007669"/>
    <property type="project" value="TreeGrafter"/>
</dbReference>
<evidence type="ECO:0000256" key="10">
    <source>
        <dbReference type="PROSITE-ProRule" id="PRU01360"/>
    </source>
</evidence>
<evidence type="ECO:0000256" key="8">
    <source>
        <dbReference type="ARBA" id="ARBA00023170"/>
    </source>
</evidence>
<proteinExistence type="inferred from homology"/>
<dbReference type="InterPro" id="IPR037066">
    <property type="entry name" value="Plug_dom_sf"/>
</dbReference>
<protein>
    <submittedName>
        <fullName evidence="14">Collagen-binding protein</fullName>
    </submittedName>
</protein>
<dbReference type="Pfam" id="PF07715">
    <property type="entry name" value="Plug"/>
    <property type="match status" value="1"/>
</dbReference>
<dbReference type="Gene3D" id="2.40.170.20">
    <property type="entry name" value="TonB-dependent receptor, beta-barrel domain"/>
    <property type="match status" value="1"/>
</dbReference>
<keyword evidence="2 10" id="KW-0813">Transport</keyword>
<dbReference type="InterPro" id="IPR012910">
    <property type="entry name" value="Plug_dom"/>
</dbReference>
<evidence type="ECO:0000256" key="3">
    <source>
        <dbReference type="ARBA" id="ARBA00022452"/>
    </source>
</evidence>
<comment type="caution">
    <text evidence="14">The sequence shown here is derived from an EMBL/GenBank/DDBJ whole genome shotgun (WGS) entry which is preliminary data.</text>
</comment>
<dbReference type="InterPro" id="IPR000531">
    <property type="entry name" value="Beta-barrel_TonB"/>
</dbReference>
<accession>A0A0A2LFV3</accession>
<dbReference type="PROSITE" id="PS52016">
    <property type="entry name" value="TONB_DEPENDENT_REC_3"/>
    <property type="match status" value="1"/>
</dbReference>
<dbReference type="EMBL" id="JRLV01000030">
    <property type="protein sequence ID" value="KGO78744.1"/>
    <property type="molecule type" value="Genomic_DNA"/>
</dbReference>
<evidence type="ECO:0000256" key="7">
    <source>
        <dbReference type="ARBA" id="ARBA00023136"/>
    </source>
</evidence>
<dbReference type="PANTHER" id="PTHR30069">
    <property type="entry name" value="TONB-DEPENDENT OUTER MEMBRANE RECEPTOR"/>
    <property type="match status" value="1"/>
</dbReference>
<dbReference type="Gene3D" id="2.170.130.10">
    <property type="entry name" value="TonB-dependent receptor, plug domain"/>
    <property type="match status" value="1"/>
</dbReference>
<evidence type="ECO:0000256" key="11">
    <source>
        <dbReference type="RuleBase" id="RU003357"/>
    </source>
</evidence>
<evidence type="ECO:0000256" key="6">
    <source>
        <dbReference type="ARBA" id="ARBA00023077"/>
    </source>
</evidence>
<dbReference type="SUPFAM" id="SSF49464">
    <property type="entry name" value="Carboxypeptidase regulatory domain-like"/>
    <property type="match status" value="1"/>
</dbReference>
<dbReference type="STRING" id="1406840.Q763_17005"/>
<keyword evidence="14" id="KW-0176">Collagen</keyword>
<evidence type="ECO:0000256" key="4">
    <source>
        <dbReference type="ARBA" id="ARBA00022692"/>
    </source>
</evidence>
<evidence type="ECO:0000256" key="9">
    <source>
        <dbReference type="ARBA" id="ARBA00023237"/>
    </source>
</evidence>
<evidence type="ECO:0000259" key="13">
    <source>
        <dbReference type="Pfam" id="PF07715"/>
    </source>
</evidence>
<dbReference type="AlphaFoldDB" id="A0A0A2LFV3"/>
<feature type="domain" description="TonB-dependent receptor plug" evidence="13">
    <location>
        <begin position="207"/>
        <end position="301"/>
    </location>
</feature>
<comment type="subcellular location">
    <subcellularLocation>
        <location evidence="1 10">Cell outer membrane</location>
        <topology evidence="1 10">Multi-pass membrane protein</topology>
    </subcellularLocation>
</comment>
<sequence>MKHILASCFLMLSFNLYSQHISISISPDSTLDELFKQIENQTDYKFAFTEKIDTGKKYFKRSFKYDTIEVKQLLEQLNNELPFHFSLIGNNITVKQTGSSKKKQEHTLSGTVLDDNQQPLIGAGIEVKGLGIYTSADENGKFSLKLPSGNYTIVIAFLGFKNREQQVSLSKNTHLSFNMEVDTQTLNEVVINKNNKAVNIKKPQMSMNSLSVEEIKQIPMAMGEPDPLKALLTLPGVTNAGEASSGFNVRGGAADQNLILLDGAPIYSDSHMFGFFSVFNADAVNSLDLYKGGIPSKYGGRVSSVLDVKQQTGGLDSLAVNGGIGLISSRLTVKGPIQKGKSSFMVAGRSSYAHLFLKLANNKNSAMFYDLNTRLNFDLNQNNSLQFSGYFGNDIFDIGDSFSSIYGNTMGNLNWKHTFSQELSTNLSVFYSDYKFNLTIDSENFTWDSFIKSYGFKYDWQHYLNDTFTLNYGIATTYYDFNPGTLAPDNQSSSFNYQQLDKKYALEPSAYIDIEQKISDKINLRYGLRYSMFYRFGAQEINIYENDRPVVYNPVFDIYEHGTVKGSTFYGKGKKISDFNNFEPRAALSFAFNDDASVKASYNRMAQYLHILTNSQSPLPMNIWTPSGPFIKPQMLDQFAIGYFRNFKNKTYSLETEAFYKKIKNRIDYVDGADLLGNNNLEQEILNGKARSYGLEVLVRKNTGKLTGWVAYTISRAEQKTIGQAPGEPGIANGDWYLSPYDKLHNLNVTGNYELNQKWSFSANFSLQSGKPVTYPDGYYQFNGINIPNYSERNANRLPAYHHLDVAATYTPKPYKKKGWQSYWVFSIYNLYNRQNAASMQFTTNDDTGLNEARRLSVFGLIPSVSYNFKF</sequence>
<dbReference type="GO" id="GO:0009279">
    <property type="term" value="C:cell outer membrane"/>
    <property type="evidence" value="ECO:0007669"/>
    <property type="project" value="UniProtKB-SubCell"/>
</dbReference>
<evidence type="ECO:0000256" key="2">
    <source>
        <dbReference type="ARBA" id="ARBA00022448"/>
    </source>
</evidence>
<reference evidence="14 15" key="1">
    <citation type="submission" date="2013-09" db="EMBL/GenBank/DDBJ databases">
        <authorList>
            <person name="Zeng Z."/>
            <person name="Chen C."/>
        </authorList>
    </citation>
    <scope>NUCLEOTIDE SEQUENCE [LARGE SCALE GENOMIC DNA]</scope>
    <source>
        <strain evidence="14 15">F44-8</strain>
    </source>
</reference>
<keyword evidence="3 10" id="KW-1134">Transmembrane beta strand</keyword>
<keyword evidence="4 10" id="KW-0812">Transmembrane</keyword>
<keyword evidence="6 11" id="KW-0798">TonB box</keyword>